<protein>
    <submittedName>
        <fullName evidence="2">Uncharacterized protein</fullName>
    </submittedName>
</protein>
<comment type="caution">
    <text evidence="2">The sequence shown here is derived from an EMBL/GenBank/DDBJ whole genome shotgun (WGS) entry which is preliminary data.</text>
</comment>
<feature type="compositionally biased region" description="Basic and acidic residues" evidence="1">
    <location>
        <begin position="1"/>
        <end position="11"/>
    </location>
</feature>
<sequence>MLSQVDHDLKPARTVPSSGATRSRRRGINGGDYREIVKRTGVFPLVHGLVVHIESVRGVPFRVKRPARRPVSQTGAVRVSTRVADALGQVGVRDTGFRGHHAPLPSQVPDPLGRDEALPITQIQIVLDPIEVENPPVALEVSRVDALGVFVEQSEDIDVGQSGPPRGPLPLHDALDQALVEPPSVLDVGVRVAVGGPAHLADYDGHGPEAVLLQSGHEGVEIGLHDVVVGDGAVDDGVGRAAEEGVLLGEVGVGLEAEERVDVDGEGAAIVAEELDDGEHEGVDVGSEVSARWEAALGLVDVGV</sequence>
<keyword evidence="3" id="KW-1185">Reference proteome</keyword>
<evidence type="ECO:0000313" key="2">
    <source>
        <dbReference type="EMBL" id="PON97151.1"/>
    </source>
</evidence>
<dbReference type="OrthoDB" id="10375844at2759"/>
<dbReference type="EMBL" id="JXTC01000033">
    <property type="protein sequence ID" value="PON97151.1"/>
    <property type="molecule type" value="Genomic_DNA"/>
</dbReference>
<organism evidence="2 3">
    <name type="scientific">Trema orientale</name>
    <name type="common">Charcoal tree</name>
    <name type="synonym">Celtis orientalis</name>
    <dbReference type="NCBI Taxonomy" id="63057"/>
    <lineage>
        <taxon>Eukaryota</taxon>
        <taxon>Viridiplantae</taxon>
        <taxon>Streptophyta</taxon>
        <taxon>Embryophyta</taxon>
        <taxon>Tracheophyta</taxon>
        <taxon>Spermatophyta</taxon>
        <taxon>Magnoliopsida</taxon>
        <taxon>eudicotyledons</taxon>
        <taxon>Gunneridae</taxon>
        <taxon>Pentapetalae</taxon>
        <taxon>rosids</taxon>
        <taxon>fabids</taxon>
        <taxon>Rosales</taxon>
        <taxon>Cannabaceae</taxon>
        <taxon>Trema</taxon>
    </lineage>
</organism>
<dbReference type="AlphaFoldDB" id="A0A2P5FH84"/>
<reference evidence="3" key="1">
    <citation type="submission" date="2016-06" db="EMBL/GenBank/DDBJ databases">
        <title>Parallel loss of symbiosis genes in relatives of nitrogen-fixing non-legume Parasponia.</title>
        <authorList>
            <person name="Van Velzen R."/>
            <person name="Holmer R."/>
            <person name="Bu F."/>
            <person name="Rutten L."/>
            <person name="Van Zeijl A."/>
            <person name="Liu W."/>
            <person name="Santuari L."/>
            <person name="Cao Q."/>
            <person name="Sharma T."/>
            <person name="Shen D."/>
            <person name="Roswanjaya Y."/>
            <person name="Wardhani T."/>
            <person name="Kalhor M.S."/>
            <person name="Jansen J."/>
            <person name="Van den Hoogen J."/>
            <person name="Gungor B."/>
            <person name="Hartog M."/>
            <person name="Hontelez J."/>
            <person name="Verver J."/>
            <person name="Yang W.-C."/>
            <person name="Schijlen E."/>
            <person name="Repin R."/>
            <person name="Schilthuizen M."/>
            <person name="Schranz E."/>
            <person name="Heidstra R."/>
            <person name="Miyata K."/>
            <person name="Fedorova E."/>
            <person name="Kohlen W."/>
            <person name="Bisseling T."/>
            <person name="Smit S."/>
            <person name="Geurts R."/>
        </authorList>
    </citation>
    <scope>NUCLEOTIDE SEQUENCE [LARGE SCALE GENOMIC DNA]</scope>
    <source>
        <strain evidence="3">cv. RG33-2</strain>
    </source>
</reference>
<dbReference type="InParanoid" id="A0A2P5FH84"/>
<gene>
    <name evidence="2" type="ORF">TorRG33x02_069070</name>
</gene>
<proteinExistence type="predicted"/>
<feature type="region of interest" description="Disordered" evidence="1">
    <location>
        <begin position="1"/>
        <end position="28"/>
    </location>
</feature>
<dbReference type="Proteomes" id="UP000237000">
    <property type="component" value="Unassembled WGS sequence"/>
</dbReference>
<accession>A0A2P5FH84</accession>
<evidence type="ECO:0000256" key="1">
    <source>
        <dbReference type="SAM" id="MobiDB-lite"/>
    </source>
</evidence>
<name>A0A2P5FH84_TREOI</name>
<evidence type="ECO:0000313" key="3">
    <source>
        <dbReference type="Proteomes" id="UP000237000"/>
    </source>
</evidence>